<accession>A0ABU3AGE5</accession>
<gene>
    <name evidence="1" type="ORF">RM706_16450</name>
</gene>
<dbReference type="EMBL" id="JAVRHR010000016">
    <property type="protein sequence ID" value="MDT0608627.1"/>
    <property type="molecule type" value="Genomic_DNA"/>
</dbReference>
<comment type="caution">
    <text evidence="1">The sequence shown here is derived from an EMBL/GenBank/DDBJ whole genome shotgun (WGS) entry which is preliminary data.</text>
</comment>
<organism evidence="1 2">
    <name type="scientific">Croceitalea rosinachiae</name>
    <dbReference type="NCBI Taxonomy" id="3075596"/>
    <lineage>
        <taxon>Bacteria</taxon>
        <taxon>Pseudomonadati</taxon>
        <taxon>Bacteroidota</taxon>
        <taxon>Flavobacteriia</taxon>
        <taxon>Flavobacteriales</taxon>
        <taxon>Flavobacteriaceae</taxon>
        <taxon>Croceitalea</taxon>
    </lineage>
</organism>
<name>A0ABU3AGE5_9FLAO</name>
<dbReference type="Proteomes" id="UP001255246">
    <property type="component" value="Unassembled WGS sequence"/>
</dbReference>
<feature type="non-terminal residue" evidence="1">
    <location>
        <position position="167"/>
    </location>
</feature>
<proteinExistence type="predicted"/>
<protein>
    <submittedName>
        <fullName evidence="1">Uncharacterized protein</fullName>
    </submittedName>
</protein>
<dbReference type="RefSeq" id="WP_311353362.1">
    <property type="nucleotide sequence ID" value="NZ_JAVRHR010000016.1"/>
</dbReference>
<reference evidence="1 2" key="1">
    <citation type="submission" date="2023-09" db="EMBL/GenBank/DDBJ databases">
        <authorList>
            <person name="Rey-Velasco X."/>
        </authorList>
    </citation>
    <scope>NUCLEOTIDE SEQUENCE [LARGE SCALE GENOMIC DNA]</scope>
    <source>
        <strain evidence="1 2">F388</strain>
    </source>
</reference>
<sequence length="167" mass="18052">VECSSLASFIDLRPSDFGFLNNSKDLNITDFDISSKFNLPAGSLLVTVTNAMVSNLGAFIIDDNNPVQFDFSGSVFVQIQASHSRGLLTNSSDGIVALDNARYVFVSDLRNGIVAENMGNLYSVNSSSGSNGEDFIWESISFASRIEFFTTSTSSQNGIEIRIAHSI</sequence>
<evidence type="ECO:0000313" key="2">
    <source>
        <dbReference type="Proteomes" id="UP001255246"/>
    </source>
</evidence>
<evidence type="ECO:0000313" key="1">
    <source>
        <dbReference type="EMBL" id="MDT0608627.1"/>
    </source>
</evidence>
<feature type="non-terminal residue" evidence="1">
    <location>
        <position position="1"/>
    </location>
</feature>
<keyword evidence="2" id="KW-1185">Reference proteome</keyword>